<comment type="similarity">
    <text evidence="1">Belongs to the jacalin lectin family.</text>
</comment>
<dbReference type="Proteomes" id="UP000315295">
    <property type="component" value="Unassembled WGS sequence"/>
</dbReference>
<dbReference type="PANTHER" id="PTHR47293">
    <property type="entry name" value="JACALIN-RELATED LECTIN 3"/>
    <property type="match status" value="1"/>
</dbReference>
<evidence type="ECO:0000256" key="2">
    <source>
        <dbReference type="ARBA" id="ARBA00022734"/>
    </source>
</evidence>
<feature type="domain" description="Jacalin-type lectin" evidence="3">
    <location>
        <begin position="6"/>
        <end position="150"/>
    </location>
</feature>
<reference evidence="4 5" key="1">
    <citation type="journal article" date="2019" name="G3 (Bethesda)">
        <title>Sequencing of a Wild Apple (Malus baccata) Genome Unravels the Differences Between Cultivated and Wild Apple Species Regarding Disease Resistance and Cold Tolerance.</title>
        <authorList>
            <person name="Chen X."/>
        </authorList>
    </citation>
    <scope>NUCLEOTIDE SEQUENCE [LARGE SCALE GENOMIC DNA]</scope>
    <source>
        <strain evidence="5">cv. Shandingzi</strain>
        <tissue evidence="4">Leaves</tissue>
    </source>
</reference>
<dbReference type="SMART" id="SM00915">
    <property type="entry name" value="Jacalin"/>
    <property type="match status" value="1"/>
</dbReference>
<dbReference type="PANTHER" id="PTHR47293:SF79">
    <property type="entry name" value="JACALIN-TYPE LECTIN DOMAIN-CONTAINING PROTEIN"/>
    <property type="match status" value="1"/>
</dbReference>
<name>A0A540KWE7_MALBA</name>
<proteinExistence type="inferred from homology"/>
<dbReference type="SUPFAM" id="SSF51101">
    <property type="entry name" value="Mannose-binding lectins"/>
    <property type="match status" value="1"/>
</dbReference>
<dbReference type="Gene3D" id="2.100.10.30">
    <property type="entry name" value="Jacalin-like lectin domain"/>
    <property type="match status" value="1"/>
</dbReference>
<dbReference type="Pfam" id="PF01419">
    <property type="entry name" value="Jacalin"/>
    <property type="match status" value="1"/>
</dbReference>
<accession>A0A540KWE7</accession>
<comment type="caution">
    <text evidence="4">The sequence shown here is derived from an EMBL/GenBank/DDBJ whole genome shotgun (WGS) entry which is preliminary data.</text>
</comment>
<evidence type="ECO:0000313" key="5">
    <source>
        <dbReference type="Proteomes" id="UP000315295"/>
    </source>
</evidence>
<dbReference type="InterPro" id="IPR001229">
    <property type="entry name" value="Jacalin-like_lectin_dom"/>
</dbReference>
<evidence type="ECO:0000313" key="4">
    <source>
        <dbReference type="EMBL" id="TQD78429.1"/>
    </source>
</evidence>
<keyword evidence="2" id="KW-0430">Lectin</keyword>
<dbReference type="InterPro" id="IPR033734">
    <property type="entry name" value="Jacalin-like_lectin_dom_plant"/>
</dbReference>
<dbReference type="STRING" id="106549.A0A540KWE7"/>
<gene>
    <name evidence="4" type="ORF">C1H46_036018</name>
</gene>
<dbReference type="EMBL" id="VIEB01000909">
    <property type="protein sequence ID" value="TQD78429.1"/>
    <property type="molecule type" value="Genomic_DNA"/>
</dbReference>
<evidence type="ECO:0000256" key="1">
    <source>
        <dbReference type="ARBA" id="ARBA00006568"/>
    </source>
</evidence>
<dbReference type="InterPro" id="IPR036404">
    <property type="entry name" value="Jacalin-like_lectin_dom_sf"/>
</dbReference>
<dbReference type="AlphaFoldDB" id="A0A540KWE7"/>
<evidence type="ECO:0000259" key="3">
    <source>
        <dbReference type="PROSITE" id="PS51752"/>
    </source>
</evidence>
<dbReference type="GO" id="GO:0005537">
    <property type="term" value="F:D-mannose binding"/>
    <property type="evidence" value="ECO:0007669"/>
    <property type="project" value="UniProtKB-ARBA"/>
</dbReference>
<dbReference type="CDD" id="cd09612">
    <property type="entry name" value="Jacalin"/>
    <property type="match status" value="1"/>
</dbReference>
<protein>
    <recommendedName>
        <fullName evidence="3">Jacalin-type lectin domain-containing protein</fullName>
    </recommendedName>
</protein>
<dbReference type="GO" id="GO:0005536">
    <property type="term" value="F:D-glucose binding"/>
    <property type="evidence" value="ECO:0007669"/>
    <property type="project" value="UniProtKB-ARBA"/>
</dbReference>
<organism evidence="4 5">
    <name type="scientific">Malus baccata</name>
    <name type="common">Siberian crab apple</name>
    <name type="synonym">Pyrus baccata</name>
    <dbReference type="NCBI Taxonomy" id="106549"/>
    <lineage>
        <taxon>Eukaryota</taxon>
        <taxon>Viridiplantae</taxon>
        <taxon>Streptophyta</taxon>
        <taxon>Embryophyta</taxon>
        <taxon>Tracheophyta</taxon>
        <taxon>Spermatophyta</taxon>
        <taxon>Magnoliopsida</taxon>
        <taxon>eudicotyledons</taxon>
        <taxon>Gunneridae</taxon>
        <taxon>Pentapetalae</taxon>
        <taxon>rosids</taxon>
        <taxon>fabids</taxon>
        <taxon>Rosales</taxon>
        <taxon>Rosaceae</taxon>
        <taxon>Amygdaloideae</taxon>
        <taxon>Maleae</taxon>
        <taxon>Malus</taxon>
    </lineage>
</organism>
<dbReference type="FunFam" id="2.100.10.30:FF:000001">
    <property type="entry name" value="Jacalin-related lectin 33"/>
    <property type="match status" value="1"/>
</dbReference>
<dbReference type="PROSITE" id="PS51752">
    <property type="entry name" value="JACALIN_LECTIN"/>
    <property type="match status" value="1"/>
</dbReference>
<keyword evidence="5" id="KW-1185">Reference proteome</keyword>
<sequence>MWWLSAELPRPWGGNGGTPWDDGIYNGVREITLVYGECIDSITVVYDKNGKPFKAEMHGGHGGTQTAEIKLLYPDEYIVSVTGHYCTMVDAGIYSPIIRSLKFQSNRRTFGPFGRDQGTPFTYTLDGSKIVGLKGRDGLYIDAIGFHVSPAPARLSDRVQKSFRRLGCSVTCGAQINCND</sequence>